<dbReference type="Gene3D" id="3.30.565.10">
    <property type="entry name" value="Histidine kinase-like ATPase, C-terminal domain"/>
    <property type="match status" value="1"/>
</dbReference>
<dbReference type="InterPro" id="IPR003594">
    <property type="entry name" value="HATPase_dom"/>
</dbReference>
<dbReference type="EC" id="2.7.13.3" evidence="2"/>
<dbReference type="PANTHER" id="PTHR43711:SF31">
    <property type="entry name" value="HISTIDINE KINASE"/>
    <property type="match status" value="1"/>
</dbReference>
<gene>
    <name evidence="10" type="ORF">FK220_012875</name>
</gene>
<keyword evidence="5" id="KW-0418">Kinase</keyword>
<dbReference type="InterPro" id="IPR036097">
    <property type="entry name" value="HisK_dim/P_sf"/>
</dbReference>
<comment type="caution">
    <text evidence="10">The sequence shown here is derived from an EMBL/GenBank/DDBJ whole genome shotgun (WGS) entry which is preliminary data.</text>
</comment>
<dbReference type="InterPro" id="IPR005467">
    <property type="entry name" value="His_kinase_dom"/>
</dbReference>
<dbReference type="InterPro" id="IPR019734">
    <property type="entry name" value="TPR_rpt"/>
</dbReference>
<dbReference type="FunFam" id="3.30.565.10:FF:000006">
    <property type="entry name" value="Sensor histidine kinase WalK"/>
    <property type="match status" value="1"/>
</dbReference>
<keyword evidence="4" id="KW-0808">Transferase</keyword>
<keyword evidence="8" id="KW-0812">Transmembrane</keyword>
<accession>A0A967E727</accession>
<evidence type="ECO:0000256" key="4">
    <source>
        <dbReference type="ARBA" id="ARBA00022679"/>
    </source>
</evidence>
<comment type="catalytic activity">
    <reaction evidence="1">
        <text>ATP + protein L-histidine = ADP + protein N-phospho-L-histidine.</text>
        <dbReference type="EC" id="2.7.13.3"/>
    </reaction>
</comment>
<dbReference type="SMART" id="SM00388">
    <property type="entry name" value="HisKA"/>
    <property type="match status" value="1"/>
</dbReference>
<evidence type="ECO:0000256" key="1">
    <source>
        <dbReference type="ARBA" id="ARBA00000085"/>
    </source>
</evidence>
<evidence type="ECO:0000313" key="11">
    <source>
        <dbReference type="Proteomes" id="UP000707206"/>
    </source>
</evidence>
<evidence type="ECO:0000256" key="6">
    <source>
        <dbReference type="ARBA" id="ARBA00023012"/>
    </source>
</evidence>
<dbReference type="SMART" id="SM00387">
    <property type="entry name" value="HATPase_c"/>
    <property type="match status" value="1"/>
</dbReference>
<dbReference type="Gene3D" id="1.25.40.10">
    <property type="entry name" value="Tetratricopeptide repeat domain"/>
    <property type="match status" value="2"/>
</dbReference>
<dbReference type="InterPro" id="IPR036890">
    <property type="entry name" value="HATPase_C_sf"/>
</dbReference>
<feature type="transmembrane region" description="Helical" evidence="8">
    <location>
        <begin position="414"/>
        <end position="432"/>
    </location>
</feature>
<evidence type="ECO:0000256" key="3">
    <source>
        <dbReference type="ARBA" id="ARBA00022553"/>
    </source>
</evidence>
<dbReference type="InterPro" id="IPR011990">
    <property type="entry name" value="TPR-like_helical_dom_sf"/>
</dbReference>
<evidence type="ECO:0000256" key="2">
    <source>
        <dbReference type="ARBA" id="ARBA00012438"/>
    </source>
</evidence>
<dbReference type="GO" id="GO:0000155">
    <property type="term" value="F:phosphorelay sensor kinase activity"/>
    <property type="evidence" value="ECO:0007669"/>
    <property type="project" value="InterPro"/>
</dbReference>
<evidence type="ECO:0000256" key="8">
    <source>
        <dbReference type="SAM" id="Phobius"/>
    </source>
</evidence>
<dbReference type="Pfam" id="PF00512">
    <property type="entry name" value="HisKA"/>
    <property type="match status" value="1"/>
</dbReference>
<evidence type="ECO:0000256" key="5">
    <source>
        <dbReference type="ARBA" id="ARBA00022777"/>
    </source>
</evidence>
<proteinExistence type="predicted"/>
<keyword evidence="3" id="KW-0597">Phosphoprotein</keyword>
<name>A0A967E727_9FLAO</name>
<evidence type="ECO:0000259" key="9">
    <source>
        <dbReference type="PROSITE" id="PS50109"/>
    </source>
</evidence>
<organism evidence="10 11">
    <name type="scientific">Pelagihabitans pacificus</name>
    <dbReference type="NCBI Taxonomy" id="2696054"/>
    <lineage>
        <taxon>Bacteria</taxon>
        <taxon>Pseudomonadati</taxon>
        <taxon>Bacteroidota</taxon>
        <taxon>Flavobacteriia</taxon>
        <taxon>Flavobacteriales</taxon>
        <taxon>Flavobacteriaceae</taxon>
        <taxon>Pelagihabitans</taxon>
    </lineage>
</organism>
<dbReference type="SUPFAM" id="SSF55874">
    <property type="entry name" value="ATPase domain of HSP90 chaperone/DNA topoisomerase II/histidine kinase"/>
    <property type="match status" value="1"/>
</dbReference>
<dbReference type="PROSITE" id="PS50109">
    <property type="entry name" value="HIS_KIN"/>
    <property type="match status" value="1"/>
</dbReference>
<keyword evidence="8" id="KW-0472">Membrane</keyword>
<dbReference type="InterPro" id="IPR050736">
    <property type="entry name" value="Sensor_HK_Regulatory"/>
</dbReference>
<dbReference type="RefSeq" id="WP_152574732.1">
    <property type="nucleotide sequence ID" value="NZ_VIKU02000003.1"/>
</dbReference>
<dbReference type="Pfam" id="PF02518">
    <property type="entry name" value="HATPase_c"/>
    <property type="match status" value="1"/>
</dbReference>
<protein>
    <recommendedName>
        <fullName evidence="2">histidine kinase</fullName>
        <ecNumber evidence="2">2.7.13.3</ecNumber>
    </recommendedName>
</protein>
<reference evidence="10" key="1">
    <citation type="submission" date="2019-07" db="EMBL/GenBank/DDBJ databases">
        <authorList>
            <person name="De-Chao Zhang Q."/>
        </authorList>
    </citation>
    <scope>NUCLEOTIDE SEQUENCE</scope>
    <source>
        <strain evidence="10">TP-CH-4</strain>
    </source>
</reference>
<keyword evidence="6" id="KW-0902">Two-component regulatory system</keyword>
<sequence>MPRIKTYALNFYPNWLTRALLPLFLCVCAPLLFAQQEKNDSLLLEIRQLTSQKGFSVKDTVYIDLLNELATAQRFYNTDSLLSLSMKALAHSKAARYPLGESKALLSLGDYYSDKGNSKEAIANYRSSLEIAKALHHEHLLLRAQNNLAGEYGYKGDYANALNGYLEGLEIAEKYQNNKMRSIITENIASLYASQKDYEQALFFYKKVKRINETLNDEVSSAETFANMASIYADMQEMDYAMFNINSSISVFERHNIKDWLAYAYEVKGKIYLKQQKFDWALFWYSQSEMLHSSLEDNRAEIDLLNGIAETYLGLQKDSISQRYAIKAFEISTKINFTEGRQKCAKTLYKIHKNKQDYAAALGYHELYQQLSDTISRIENQKSLSLLKTKSEHEKQKAELILQNEKELATQRNYVNAALAILLIFIVVTYLVHRSEKIQKNLNEELRLKTEILEKNEIELKSINETKDKLFSIVAHDLRGPIGAFQGLLNLLRNGEIKNSEFMDFIPKLAQDIDHISFTLNNLLSWGQAQMNGLITKPSITSIDHLVTDNINLLSEVATNKSIKLVSHIAENTIAWTDSDQIDIVIRNLISNAIKFTPSNGLVTIDSREMNDYWEISVKDTGIGMDRETQEKIFHESSYITTYGTDNEKGTGLGLSLCKEMVEKNNGMIWVDSVPQQGTCFYFTVPKAKKQYQKAS</sequence>
<feature type="repeat" description="TPR" evidence="7">
    <location>
        <begin position="102"/>
        <end position="135"/>
    </location>
</feature>
<dbReference type="SUPFAM" id="SSF47384">
    <property type="entry name" value="Homodimeric domain of signal transducing histidine kinase"/>
    <property type="match status" value="1"/>
</dbReference>
<dbReference type="Proteomes" id="UP000707206">
    <property type="component" value="Unassembled WGS sequence"/>
</dbReference>
<dbReference type="CDD" id="cd00082">
    <property type="entry name" value="HisKA"/>
    <property type="match status" value="1"/>
</dbReference>
<dbReference type="Gene3D" id="1.10.287.130">
    <property type="match status" value="1"/>
</dbReference>
<dbReference type="SMART" id="SM00028">
    <property type="entry name" value="TPR"/>
    <property type="match status" value="5"/>
</dbReference>
<keyword evidence="11" id="KW-1185">Reference proteome</keyword>
<dbReference type="InterPro" id="IPR003661">
    <property type="entry name" value="HisK_dim/P_dom"/>
</dbReference>
<evidence type="ECO:0000313" key="10">
    <source>
        <dbReference type="EMBL" id="NHF60240.1"/>
    </source>
</evidence>
<dbReference type="EMBL" id="VIKU02000003">
    <property type="protein sequence ID" value="NHF60240.1"/>
    <property type="molecule type" value="Genomic_DNA"/>
</dbReference>
<keyword evidence="8" id="KW-1133">Transmembrane helix</keyword>
<dbReference type="PRINTS" id="PR00344">
    <property type="entry name" value="BCTRLSENSOR"/>
</dbReference>
<feature type="domain" description="Histidine kinase" evidence="9">
    <location>
        <begin position="473"/>
        <end position="689"/>
    </location>
</feature>
<dbReference type="Pfam" id="PF13181">
    <property type="entry name" value="TPR_8"/>
    <property type="match status" value="1"/>
</dbReference>
<dbReference type="AlphaFoldDB" id="A0A967E727"/>
<dbReference type="SUPFAM" id="SSF48452">
    <property type="entry name" value="TPR-like"/>
    <property type="match status" value="2"/>
</dbReference>
<dbReference type="PROSITE" id="PS50005">
    <property type="entry name" value="TPR"/>
    <property type="match status" value="1"/>
</dbReference>
<reference evidence="10" key="2">
    <citation type="submission" date="2020-03" db="EMBL/GenBank/DDBJ databases">
        <title>Flavobacteriaceae bacterium strain TP-CH-4, a member of the family Flavobacteriaceae isolated from a deep-sea seamount.</title>
        <authorList>
            <person name="Zhang D.-C."/>
        </authorList>
    </citation>
    <scope>NUCLEOTIDE SEQUENCE</scope>
    <source>
        <strain evidence="10">TP-CH-4</strain>
    </source>
</reference>
<dbReference type="InterPro" id="IPR004358">
    <property type="entry name" value="Sig_transdc_His_kin-like_C"/>
</dbReference>
<dbReference type="Pfam" id="PF13424">
    <property type="entry name" value="TPR_12"/>
    <property type="match status" value="1"/>
</dbReference>
<dbReference type="PANTHER" id="PTHR43711">
    <property type="entry name" value="TWO-COMPONENT HISTIDINE KINASE"/>
    <property type="match status" value="1"/>
</dbReference>
<keyword evidence="7" id="KW-0802">TPR repeat</keyword>
<evidence type="ECO:0000256" key="7">
    <source>
        <dbReference type="PROSITE-ProRule" id="PRU00339"/>
    </source>
</evidence>
<dbReference type="CDD" id="cd00075">
    <property type="entry name" value="HATPase"/>
    <property type="match status" value="1"/>
</dbReference>